<evidence type="ECO:0000256" key="1">
    <source>
        <dbReference type="SAM" id="MobiDB-lite"/>
    </source>
</evidence>
<feature type="region of interest" description="Disordered" evidence="1">
    <location>
        <begin position="372"/>
        <end position="396"/>
    </location>
</feature>
<evidence type="ECO:0000259" key="4">
    <source>
        <dbReference type="Pfam" id="PF11887"/>
    </source>
</evidence>
<dbReference type="STRING" id="28042.GU90_05490"/>
<name>A0A073B103_9PSEU</name>
<evidence type="ECO:0000313" key="5">
    <source>
        <dbReference type="EMBL" id="KEI45236.1"/>
    </source>
</evidence>
<dbReference type="EMBL" id="JNVU01000014">
    <property type="protein sequence ID" value="KEI45236.1"/>
    <property type="molecule type" value="Genomic_DNA"/>
</dbReference>
<keyword evidence="2" id="KW-0812">Transmembrane</keyword>
<dbReference type="InterPro" id="IPR052336">
    <property type="entry name" value="MlaD_Phospholipid_Transporter"/>
</dbReference>
<dbReference type="PANTHER" id="PTHR33371">
    <property type="entry name" value="INTERMEMBRANE PHOSPHOLIPID TRANSPORT SYSTEM BINDING PROTEIN MLAD-RELATED"/>
    <property type="match status" value="1"/>
</dbReference>
<evidence type="ECO:0000313" key="6">
    <source>
        <dbReference type="Proteomes" id="UP000031419"/>
    </source>
</evidence>
<dbReference type="NCBIfam" id="TIGR00996">
    <property type="entry name" value="Mtu_fam_mce"/>
    <property type="match status" value="1"/>
</dbReference>
<dbReference type="AlphaFoldDB" id="A0A073B103"/>
<gene>
    <name evidence="5" type="ORF">GU90_05490</name>
</gene>
<comment type="caution">
    <text evidence="5">The sequence shown here is derived from an EMBL/GenBank/DDBJ whole genome shotgun (WGS) entry which is preliminary data.</text>
</comment>
<keyword evidence="6" id="KW-1185">Reference proteome</keyword>
<dbReference type="Pfam" id="PF02470">
    <property type="entry name" value="MlaD"/>
    <property type="match status" value="1"/>
</dbReference>
<dbReference type="PANTHER" id="PTHR33371:SF4">
    <property type="entry name" value="INTERMEMBRANE PHOSPHOLIPID TRANSPORT SYSTEM BINDING PROTEIN MLAD"/>
    <property type="match status" value="1"/>
</dbReference>
<dbReference type="eggNOG" id="COG1463">
    <property type="taxonomic scope" value="Bacteria"/>
</dbReference>
<accession>A0A073B103</accession>
<dbReference type="RefSeq" id="WP_029719117.1">
    <property type="nucleotide sequence ID" value="NZ_JAJUIW010000044.1"/>
</dbReference>
<dbReference type="InterPro" id="IPR024516">
    <property type="entry name" value="Mce_C"/>
</dbReference>
<organism evidence="5 6">
    <name type="scientific">Saccharopolyspora rectivirgula</name>
    <dbReference type="NCBI Taxonomy" id="28042"/>
    <lineage>
        <taxon>Bacteria</taxon>
        <taxon>Bacillati</taxon>
        <taxon>Actinomycetota</taxon>
        <taxon>Actinomycetes</taxon>
        <taxon>Pseudonocardiales</taxon>
        <taxon>Pseudonocardiaceae</taxon>
        <taxon>Saccharopolyspora</taxon>
    </lineage>
</organism>
<feature type="transmembrane region" description="Helical" evidence="2">
    <location>
        <begin position="12"/>
        <end position="30"/>
    </location>
</feature>
<keyword evidence="2" id="KW-1133">Transmembrane helix</keyword>
<proteinExistence type="predicted"/>
<sequence length="396" mass="41593">MSRNKPSLARLIAIASVLVLAVAGAGWWLFQDAGQRRITAYFAAAVGLYPKGDVRILGVPVGTIEEVVPSGKLVRVEMTVDREVRVPADAVAVAVAPSIVSDRYVQLAPVYKGGPELEDGAVIPQERTATPVELDQIYRSLNELTTALGPNGANSNGELSELLDTAAQNLDGNGEALSETIRNFGELSSTLSGDSEELFATVDNLQKFTEMLARNDDEVRQFAGQMQEVSALLADERQNLSAAMAELAVALGKVEKFVRDNRGKLQSNVEQLTAVTTVLVKQKAALKEALSTAPLALGNLNNSYNGASGTLDTRAVINELNQPPLVAVCQLLQNASPAEIPGDVAGACESLQGVLDGVVELPTPAEVVGSLEKGELPPLPLPLSTPDSGQPAGGGR</sequence>
<evidence type="ECO:0000259" key="3">
    <source>
        <dbReference type="Pfam" id="PF02470"/>
    </source>
</evidence>
<feature type="domain" description="Mammalian cell entry C-terminal" evidence="4">
    <location>
        <begin position="116"/>
        <end position="293"/>
    </location>
</feature>
<evidence type="ECO:0000256" key="2">
    <source>
        <dbReference type="SAM" id="Phobius"/>
    </source>
</evidence>
<keyword evidence="2" id="KW-0472">Membrane</keyword>
<dbReference type="Pfam" id="PF11887">
    <property type="entry name" value="Mce4_CUP1"/>
    <property type="match status" value="1"/>
</dbReference>
<dbReference type="InterPro" id="IPR005693">
    <property type="entry name" value="Mce"/>
</dbReference>
<dbReference type="InterPro" id="IPR003399">
    <property type="entry name" value="Mce/MlaD"/>
</dbReference>
<protein>
    <submittedName>
        <fullName evidence="5">ABC transporter substrate-binding protein</fullName>
    </submittedName>
</protein>
<feature type="domain" description="Mce/MlaD" evidence="3">
    <location>
        <begin position="36"/>
        <end position="109"/>
    </location>
</feature>
<dbReference type="GO" id="GO:0005576">
    <property type="term" value="C:extracellular region"/>
    <property type="evidence" value="ECO:0007669"/>
    <property type="project" value="TreeGrafter"/>
</dbReference>
<dbReference type="Proteomes" id="UP000031419">
    <property type="component" value="Unassembled WGS sequence"/>
</dbReference>
<reference evidence="5 6" key="1">
    <citation type="submission" date="2014-06" db="EMBL/GenBank/DDBJ databases">
        <title>Saccharopolyspora rectivirgula DSM-43113 Genome sequencing.</title>
        <authorList>
            <person name="Barrera C."/>
            <person name="Millon L."/>
            <person name="Rognon B."/>
            <person name="Zaugg C."/>
            <person name="Monod M."/>
        </authorList>
    </citation>
    <scope>NUCLEOTIDE SEQUENCE [LARGE SCALE GENOMIC DNA]</scope>
    <source>
        <strain evidence="5 6">DSM 43113</strain>
    </source>
</reference>